<dbReference type="AlphaFoldDB" id="A0A1Y2MS00"/>
<feature type="region of interest" description="Disordered" evidence="1">
    <location>
        <begin position="104"/>
        <end position="134"/>
    </location>
</feature>
<dbReference type="STRING" id="2074.BG845_04402"/>
<dbReference type="Pfam" id="PF00934">
    <property type="entry name" value="PE"/>
    <property type="match status" value="1"/>
</dbReference>
<keyword evidence="4" id="KW-1185">Reference proteome</keyword>
<name>A0A1Y2MS00_PSEAH</name>
<organism evidence="3 4">
    <name type="scientific">Pseudonocardia autotrophica</name>
    <name type="common">Amycolata autotrophica</name>
    <name type="synonym">Nocardia autotrophica</name>
    <dbReference type="NCBI Taxonomy" id="2074"/>
    <lineage>
        <taxon>Bacteria</taxon>
        <taxon>Bacillati</taxon>
        <taxon>Actinomycetota</taxon>
        <taxon>Actinomycetes</taxon>
        <taxon>Pseudonocardiales</taxon>
        <taxon>Pseudonocardiaceae</taxon>
        <taxon>Pseudonocardia</taxon>
    </lineage>
</organism>
<accession>A0A1Y2MS00</accession>
<evidence type="ECO:0000313" key="3">
    <source>
        <dbReference type="EMBL" id="OSY37995.1"/>
    </source>
</evidence>
<evidence type="ECO:0000313" key="4">
    <source>
        <dbReference type="Proteomes" id="UP000194360"/>
    </source>
</evidence>
<dbReference type="InterPro" id="IPR000084">
    <property type="entry name" value="PE-PGRS_N"/>
</dbReference>
<evidence type="ECO:0000259" key="2">
    <source>
        <dbReference type="Pfam" id="PF00934"/>
    </source>
</evidence>
<dbReference type="OrthoDB" id="3576569at2"/>
<gene>
    <name evidence="3" type="ORF">BG845_04402</name>
</gene>
<feature type="compositionally biased region" description="Low complexity" evidence="1">
    <location>
        <begin position="108"/>
        <end position="118"/>
    </location>
</feature>
<comment type="caution">
    <text evidence="3">The sequence shown here is derived from an EMBL/GenBank/DDBJ whole genome shotgun (WGS) entry which is preliminary data.</text>
</comment>
<reference evidence="3 4" key="1">
    <citation type="submission" date="2016-09" db="EMBL/GenBank/DDBJ databases">
        <title>Pseudonocardia autotrophica DSM535, a candidate organism with high potential of specific P450 cytochromes.</title>
        <authorList>
            <person name="Grumaz C."/>
            <person name="Vainshtein Y."/>
            <person name="Kirstahler P."/>
            <person name="Sohn K."/>
        </authorList>
    </citation>
    <scope>NUCLEOTIDE SEQUENCE [LARGE SCALE GENOMIC DNA]</scope>
    <source>
        <strain evidence="3 4">DSM 535</strain>
    </source>
</reference>
<feature type="domain" description="PE" evidence="2">
    <location>
        <begin position="52"/>
        <end position="105"/>
    </location>
</feature>
<dbReference type="Proteomes" id="UP000194360">
    <property type="component" value="Unassembled WGS sequence"/>
</dbReference>
<dbReference type="EMBL" id="MIGB01000026">
    <property type="protein sequence ID" value="OSY37995.1"/>
    <property type="molecule type" value="Genomic_DNA"/>
</dbReference>
<sequence>MSSPAHLPRGSASDGLLLQIDVSNVLQVRDVLVAQLGSMQLALGRAERQLNLGPCGRDPVSLQAAASFRTKIEEIKAVHWAHVAELREATDRLAEAARHYGFTEEQLKGSFSSSPSSTRSEHASPDTPGAGGTP</sequence>
<protein>
    <recommendedName>
        <fullName evidence="2">PE domain-containing protein</fullName>
    </recommendedName>
</protein>
<evidence type="ECO:0000256" key="1">
    <source>
        <dbReference type="SAM" id="MobiDB-lite"/>
    </source>
</evidence>
<dbReference type="RefSeq" id="WP_085914582.1">
    <property type="nucleotide sequence ID" value="NZ_AP018920.1"/>
</dbReference>
<proteinExistence type="predicted"/>